<evidence type="ECO:0000313" key="1">
    <source>
        <dbReference type="EMBL" id="KAF8907036.1"/>
    </source>
</evidence>
<gene>
    <name evidence="1" type="ORF">CPB84DRAFT_1704432</name>
</gene>
<dbReference type="EMBL" id="JADNYJ010000016">
    <property type="protein sequence ID" value="KAF8907036.1"/>
    <property type="molecule type" value="Genomic_DNA"/>
</dbReference>
<organism evidence="1 2">
    <name type="scientific">Gymnopilus junonius</name>
    <name type="common">Spectacular rustgill mushroom</name>
    <name type="synonym">Gymnopilus spectabilis subsp. junonius</name>
    <dbReference type="NCBI Taxonomy" id="109634"/>
    <lineage>
        <taxon>Eukaryota</taxon>
        <taxon>Fungi</taxon>
        <taxon>Dikarya</taxon>
        <taxon>Basidiomycota</taxon>
        <taxon>Agaricomycotina</taxon>
        <taxon>Agaricomycetes</taxon>
        <taxon>Agaricomycetidae</taxon>
        <taxon>Agaricales</taxon>
        <taxon>Agaricineae</taxon>
        <taxon>Hymenogastraceae</taxon>
        <taxon>Gymnopilus</taxon>
    </lineage>
</organism>
<dbReference type="AlphaFoldDB" id="A0A9P5TRM9"/>
<evidence type="ECO:0000313" key="2">
    <source>
        <dbReference type="Proteomes" id="UP000724874"/>
    </source>
</evidence>
<proteinExistence type="predicted"/>
<name>A0A9P5TRM9_GYMJU</name>
<evidence type="ECO:0008006" key="3">
    <source>
        <dbReference type="Google" id="ProtNLM"/>
    </source>
</evidence>
<comment type="caution">
    <text evidence="1">The sequence shown here is derived from an EMBL/GenBank/DDBJ whole genome shotgun (WGS) entry which is preliminary data.</text>
</comment>
<sequence length="419" mass="47925">MSQLCHPNIELAFCSKCSIFIRPSSHDTGCGSSKHFRPLNDYKGFIFETDCDLTEMDLEIQRMDHHIEKLQIQRALACRERNRHAPIARLPIEIISEVFLWGFFNTYVGGYDTKPTTFPLLLGKVCHRWRHIAWGLTALWSYLHCCISKRRCSSQADLLKDWLARSQLRLLSIRITMEDEDAWTSATNTSTEIMDVLARHCSRWHRLSLVLPEHWYEKLSQVRGQVHNLISLSIRPPGRIFVLKTLDVFSDAPNLRTLHSSHYYLHDLHCPWTQLTTAALGTASVDEALELIRRCPNLTTCQFEDLNAMEGNFTADVVTNSQIQFLEISLDPSVMFNEIFAYLLLPNLCNLGLTLPETHGTPIPAIEAFIERSASPLKVVHINGPFINEQDIVTFLIYNQSVTDIKVQSPTNFNTQATD</sequence>
<accession>A0A9P5TRM9</accession>
<protein>
    <recommendedName>
        <fullName evidence="3">F-box domain-containing protein</fullName>
    </recommendedName>
</protein>
<dbReference type="Proteomes" id="UP000724874">
    <property type="component" value="Unassembled WGS sequence"/>
</dbReference>
<reference evidence="1" key="1">
    <citation type="submission" date="2020-11" db="EMBL/GenBank/DDBJ databases">
        <authorList>
            <consortium name="DOE Joint Genome Institute"/>
            <person name="Ahrendt S."/>
            <person name="Riley R."/>
            <person name="Andreopoulos W."/>
            <person name="LaButti K."/>
            <person name="Pangilinan J."/>
            <person name="Ruiz-duenas F.J."/>
            <person name="Barrasa J.M."/>
            <person name="Sanchez-Garcia M."/>
            <person name="Camarero S."/>
            <person name="Miyauchi S."/>
            <person name="Serrano A."/>
            <person name="Linde D."/>
            <person name="Babiker R."/>
            <person name="Drula E."/>
            <person name="Ayuso-Fernandez I."/>
            <person name="Pacheco R."/>
            <person name="Padilla G."/>
            <person name="Ferreira P."/>
            <person name="Barriuso J."/>
            <person name="Kellner H."/>
            <person name="Castanera R."/>
            <person name="Alfaro M."/>
            <person name="Ramirez L."/>
            <person name="Pisabarro A.G."/>
            <person name="Kuo A."/>
            <person name="Tritt A."/>
            <person name="Lipzen A."/>
            <person name="He G."/>
            <person name="Yan M."/>
            <person name="Ng V."/>
            <person name="Cullen D."/>
            <person name="Martin F."/>
            <person name="Rosso M.-N."/>
            <person name="Henrissat B."/>
            <person name="Hibbett D."/>
            <person name="Martinez A.T."/>
            <person name="Grigoriev I.V."/>
        </authorList>
    </citation>
    <scope>NUCLEOTIDE SEQUENCE</scope>
    <source>
        <strain evidence="1">AH 44721</strain>
    </source>
</reference>
<dbReference type="OrthoDB" id="3139566at2759"/>
<keyword evidence="2" id="KW-1185">Reference proteome</keyword>